<organism evidence="6 7">
    <name type="scientific">Herbihabitans rhizosphaerae</name>
    <dbReference type="NCBI Taxonomy" id="1872711"/>
    <lineage>
        <taxon>Bacteria</taxon>
        <taxon>Bacillati</taxon>
        <taxon>Actinomycetota</taxon>
        <taxon>Actinomycetes</taxon>
        <taxon>Pseudonocardiales</taxon>
        <taxon>Pseudonocardiaceae</taxon>
        <taxon>Herbihabitans</taxon>
    </lineage>
</organism>
<dbReference type="InterPro" id="IPR009057">
    <property type="entry name" value="Homeodomain-like_sf"/>
</dbReference>
<reference evidence="6 7" key="1">
    <citation type="submission" date="2019-02" db="EMBL/GenBank/DDBJ databases">
        <title>Genomic Encyclopedia of Type Strains, Phase IV (KMG-IV): sequencing the most valuable type-strain genomes for metagenomic binning, comparative biology and taxonomic classification.</title>
        <authorList>
            <person name="Goeker M."/>
        </authorList>
    </citation>
    <scope>NUCLEOTIDE SEQUENCE [LARGE SCALE GENOMIC DNA]</scope>
    <source>
        <strain evidence="6 7">DSM 101727</strain>
    </source>
</reference>
<evidence type="ECO:0000256" key="1">
    <source>
        <dbReference type="ARBA" id="ARBA00023015"/>
    </source>
</evidence>
<dbReference type="InterPro" id="IPR050109">
    <property type="entry name" value="HTH-type_TetR-like_transc_reg"/>
</dbReference>
<sequence>MSVDGDRRRGPERSRRLPREVRERQILDAAVRVFSEHGYHYASMDEISDVAGVSKPMIYAYLGAKEDLFTECIRREAIGLMEAISKGVRSELTPDMQLWHGLDAFFGYVDDHRESWLVLHRQATSAGGPFSRQLLEMRARAITLIDALLTKTASSEGMDSQARKGTEAHAAALVGACESLADWWLDHPDIPARVLATRAMNLVWMGFGDLMEGNVWTPTHPES</sequence>
<evidence type="ECO:0000256" key="2">
    <source>
        <dbReference type="ARBA" id="ARBA00023125"/>
    </source>
</evidence>
<evidence type="ECO:0000313" key="7">
    <source>
        <dbReference type="Proteomes" id="UP000294257"/>
    </source>
</evidence>
<dbReference type="Gene3D" id="1.10.357.10">
    <property type="entry name" value="Tetracycline Repressor, domain 2"/>
    <property type="match status" value="1"/>
</dbReference>
<keyword evidence="7" id="KW-1185">Reference proteome</keyword>
<dbReference type="PROSITE" id="PS50977">
    <property type="entry name" value="HTH_TETR_2"/>
    <property type="match status" value="1"/>
</dbReference>
<dbReference type="SUPFAM" id="SSF48498">
    <property type="entry name" value="Tetracyclin repressor-like, C-terminal domain"/>
    <property type="match status" value="1"/>
</dbReference>
<evidence type="ECO:0000259" key="5">
    <source>
        <dbReference type="PROSITE" id="PS50977"/>
    </source>
</evidence>
<dbReference type="Pfam" id="PF21943">
    <property type="entry name" value="TetR_C_46"/>
    <property type="match status" value="1"/>
</dbReference>
<evidence type="ECO:0000256" key="4">
    <source>
        <dbReference type="PROSITE-ProRule" id="PRU00335"/>
    </source>
</evidence>
<dbReference type="GO" id="GO:0003700">
    <property type="term" value="F:DNA-binding transcription factor activity"/>
    <property type="evidence" value="ECO:0007669"/>
    <property type="project" value="TreeGrafter"/>
</dbReference>
<keyword evidence="2 4" id="KW-0238">DNA-binding</keyword>
<proteinExistence type="predicted"/>
<evidence type="ECO:0000313" key="6">
    <source>
        <dbReference type="EMBL" id="RZS37783.1"/>
    </source>
</evidence>
<feature type="DNA-binding region" description="H-T-H motif" evidence="4">
    <location>
        <begin position="43"/>
        <end position="62"/>
    </location>
</feature>
<protein>
    <submittedName>
        <fullName evidence="6">TetR family transcriptional regulator</fullName>
    </submittedName>
</protein>
<dbReference type="PANTHER" id="PTHR30055">
    <property type="entry name" value="HTH-TYPE TRANSCRIPTIONAL REGULATOR RUTR"/>
    <property type="match status" value="1"/>
</dbReference>
<dbReference type="PANTHER" id="PTHR30055:SF158">
    <property type="entry name" value="POSSIBLE TRANSCRIPTIONAL REGULATORY PROTEIN (PROBABLY TETR-FAMILY)"/>
    <property type="match status" value="1"/>
</dbReference>
<dbReference type="Proteomes" id="UP000294257">
    <property type="component" value="Unassembled WGS sequence"/>
</dbReference>
<evidence type="ECO:0000256" key="3">
    <source>
        <dbReference type="ARBA" id="ARBA00023163"/>
    </source>
</evidence>
<gene>
    <name evidence="6" type="ORF">EV193_105342</name>
</gene>
<dbReference type="PRINTS" id="PR00455">
    <property type="entry name" value="HTHTETR"/>
</dbReference>
<accession>A0A4V2ESJ4</accession>
<dbReference type="InterPro" id="IPR036271">
    <property type="entry name" value="Tet_transcr_reg_TetR-rel_C_sf"/>
</dbReference>
<comment type="caution">
    <text evidence="6">The sequence shown here is derived from an EMBL/GenBank/DDBJ whole genome shotgun (WGS) entry which is preliminary data.</text>
</comment>
<dbReference type="EMBL" id="SGWQ01000005">
    <property type="protein sequence ID" value="RZS37783.1"/>
    <property type="molecule type" value="Genomic_DNA"/>
</dbReference>
<dbReference type="SUPFAM" id="SSF46689">
    <property type="entry name" value="Homeodomain-like"/>
    <property type="match status" value="1"/>
</dbReference>
<dbReference type="AlphaFoldDB" id="A0A4V2ESJ4"/>
<dbReference type="GO" id="GO:0000976">
    <property type="term" value="F:transcription cis-regulatory region binding"/>
    <property type="evidence" value="ECO:0007669"/>
    <property type="project" value="TreeGrafter"/>
</dbReference>
<dbReference type="InterPro" id="IPR001647">
    <property type="entry name" value="HTH_TetR"/>
</dbReference>
<feature type="domain" description="HTH tetR-type" evidence="5">
    <location>
        <begin position="20"/>
        <end position="80"/>
    </location>
</feature>
<keyword evidence="1" id="KW-0805">Transcription regulation</keyword>
<dbReference type="InterPro" id="IPR054129">
    <property type="entry name" value="DesT_TetR_C"/>
</dbReference>
<dbReference type="Pfam" id="PF00440">
    <property type="entry name" value="TetR_N"/>
    <property type="match status" value="1"/>
</dbReference>
<keyword evidence="3" id="KW-0804">Transcription</keyword>
<name>A0A4V2ESJ4_9PSEU</name>